<dbReference type="Proteomes" id="UP001146505">
    <property type="component" value="Unassembled WGS sequence"/>
</dbReference>
<dbReference type="RefSeq" id="WP_269954758.1">
    <property type="nucleotide sequence ID" value="NZ_JAKMUV010000003.1"/>
</dbReference>
<comment type="caution">
    <text evidence="2">The sequence shown here is derived from an EMBL/GenBank/DDBJ whole genome shotgun (WGS) entry which is preliminary data.</text>
</comment>
<keyword evidence="3" id="KW-1185">Reference proteome</keyword>
<dbReference type="Pfam" id="PF12831">
    <property type="entry name" value="FAD_oxidored"/>
    <property type="match status" value="1"/>
</dbReference>
<dbReference type="InterPro" id="IPR036188">
    <property type="entry name" value="FAD/NAD-bd_sf"/>
</dbReference>
<dbReference type="SUPFAM" id="SSF51905">
    <property type="entry name" value="FAD/NAD(P)-binding domain"/>
    <property type="match status" value="1"/>
</dbReference>
<dbReference type="PRINTS" id="PR00420">
    <property type="entry name" value="RNGMNOXGNASE"/>
</dbReference>
<dbReference type="AlphaFoldDB" id="A0A9X3M8K5"/>
<organism evidence="2 3">
    <name type="scientific">Corynebacterium macclintockiae</name>
    <dbReference type="NCBI Taxonomy" id="2913501"/>
    <lineage>
        <taxon>Bacteria</taxon>
        <taxon>Bacillati</taxon>
        <taxon>Actinomycetota</taxon>
        <taxon>Actinomycetes</taxon>
        <taxon>Mycobacteriales</taxon>
        <taxon>Corynebacteriaceae</taxon>
        <taxon>Corynebacterium</taxon>
    </lineage>
</organism>
<gene>
    <name evidence="2" type="ORF">L8U58_04175</name>
</gene>
<feature type="compositionally biased region" description="Polar residues" evidence="1">
    <location>
        <begin position="53"/>
        <end position="63"/>
    </location>
</feature>
<name>A0A9X3M8K5_9CORY</name>
<reference evidence="2" key="1">
    <citation type="submission" date="2022-02" db="EMBL/GenBank/DDBJ databases">
        <title>Corynebacterium sp. from urogenital microbiome.</title>
        <authorList>
            <person name="Cappelli E.A."/>
            <person name="Ribeiro T.G."/>
            <person name="Peixe L."/>
        </authorList>
    </citation>
    <scope>NUCLEOTIDE SEQUENCE</scope>
    <source>
        <strain evidence="2">C9Ua_112</strain>
    </source>
</reference>
<dbReference type="Gene3D" id="3.50.50.60">
    <property type="entry name" value="FAD/NAD(P)-binding domain"/>
    <property type="match status" value="1"/>
</dbReference>
<dbReference type="GeneID" id="301812731"/>
<evidence type="ECO:0000313" key="3">
    <source>
        <dbReference type="Proteomes" id="UP001146505"/>
    </source>
</evidence>
<evidence type="ECO:0000313" key="2">
    <source>
        <dbReference type="EMBL" id="MCZ9304738.1"/>
    </source>
</evidence>
<evidence type="ECO:0000256" key="1">
    <source>
        <dbReference type="SAM" id="MobiDB-lite"/>
    </source>
</evidence>
<accession>A0A9X3M8K5</accession>
<dbReference type="PANTHER" id="PTHR42685">
    <property type="entry name" value="GERANYLGERANYL DIPHOSPHATE REDUCTASE"/>
    <property type="match status" value="1"/>
</dbReference>
<proteinExistence type="predicted"/>
<feature type="region of interest" description="Disordered" evidence="1">
    <location>
        <begin position="50"/>
        <end position="74"/>
    </location>
</feature>
<dbReference type="InterPro" id="IPR050407">
    <property type="entry name" value="Geranylgeranyl_reductase"/>
</dbReference>
<sequence>MNSPAAETSNLVTCDVVVVGAGPAGSAAAFHAARAGLDVVMVDMADVPGTAPGTGSTDNSASGSLPHGRDKTCGDGLTPRAVAALESMGALHLLDGAPHIQGLKLHGFGGSVTAPWPSGSFPQRGSAIPRSRLDAALARLAIAAGARFIQAKVMDATSDPVTQQLSEVAGTRTGEGTQGAGAALPVKIRGRFFVLAEGVRSGIARKLGVQWDKGLVHGIAARSYIDTPFGDEPWIHSHLELNDSSGTAQPGYGWVFPLGNPAEGTGSNLATVEGIGKANLGCGVLATTKRPAKVNTKKLLCDYARQVSDEWGIVGEPTSITSALLPMGGAVSRVAGPNWAAIGDTAALVNPLNGEGIDYALESAELLVRLLVDEWGGPERWASRIKSNNGAGIAPEWTAELQKQYGLAFGLARRLAVVLTMPGLMSALGPIGMRGPLANRAMGVATRLMGNLVSAEDRDVAARLWRGAGRVVNLAPIDKPFAARG</sequence>
<protein>
    <submittedName>
        <fullName evidence="2">FAD-dependent oxidoreductase</fullName>
    </submittedName>
</protein>
<dbReference type="EMBL" id="JAKMUV010000003">
    <property type="protein sequence ID" value="MCZ9304738.1"/>
    <property type="molecule type" value="Genomic_DNA"/>
</dbReference>
<dbReference type="PANTHER" id="PTHR42685:SF22">
    <property type="entry name" value="CONDITIONED MEDIUM FACTOR RECEPTOR 1"/>
    <property type="match status" value="1"/>
</dbReference>